<comment type="subunit">
    <text evidence="11">Monomer.</text>
</comment>
<evidence type="ECO:0000256" key="9">
    <source>
        <dbReference type="ARBA" id="ARBA00023141"/>
    </source>
</evidence>
<comment type="function">
    <text evidence="11">Catalyzes the specific phosphorylation of the 3-hydroxyl group of shikimic acid using ATP as a cosubstrate.</text>
</comment>
<dbReference type="InterPro" id="IPR027417">
    <property type="entry name" value="P-loop_NTPase"/>
</dbReference>
<dbReference type="EC" id="2.7.1.71" evidence="3 11"/>
<dbReference type="GO" id="GO:0009423">
    <property type="term" value="P:chorismate biosynthetic process"/>
    <property type="evidence" value="ECO:0007669"/>
    <property type="project" value="UniProtKB-UniRule"/>
</dbReference>
<evidence type="ECO:0000256" key="3">
    <source>
        <dbReference type="ARBA" id="ARBA00012154"/>
    </source>
</evidence>
<keyword evidence="5 11" id="KW-0808">Transferase</keyword>
<comment type="subcellular location">
    <subcellularLocation>
        <location evidence="11">Cytoplasm</location>
    </subcellularLocation>
</comment>
<dbReference type="PRINTS" id="PR01100">
    <property type="entry name" value="SHIKIMTKNASE"/>
</dbReference>
<dbReference type="Proteomes" id="UP000235116">
    <property type="component" value="Chromosome"/>
</dbReference>
<evidence type="ECO:0000256" key="5">
    <source>
        <dbReference type="ARBA" id="ARBA00022679"/>
    </source>
</evidence>
<keyword evidence="6 11" id="KW-0547">Nucleotide-binding</keyword>
<dbReference type="Pfam" id="PF01202">
    <property type="entry name" value="SKI"/>
    <property type="match status" value="1"/>
</dbReference>
<evidence type="ECO:0000313" key="12">
    <source>
        <dbReference type="EMBL" id="AUM13772.1"/>
    </source>
</evidence>
<keyword evidence="11" id="KW-0479">Metal-binding</keyword>
<gene>
    <name evidence="11" type="primary">aroK</name>
    <name evidence="12" type="ORF">Kalk_15660</name>
</gene>
<keyword evidence="7 11" id="KW-0418">Kinase</keyword>
<keyword evidence="4 11" id="KW-0028">Amino-acid biosynthesis</keyword>
<protein>
    <recommendedName>
        <fullName evidence="3 11">Shikimate kinase</fullName>
        <shortName evidence="11">SK</shortName>
        <ecNumber evidence="3 11">2.7.1.71</ecNumber>
    </recommendedName>
</protein>
<feature type="binding site" evidence="11">
    <location>
        <position position="139"/>
    </location>
    <ligand>
        <name>substrate</name>
    </ligand>
</feature>
<reference evidence="13" key="1">
    <citation type="submission" date="2017-08" db="EMBL/GenBank/DDBJ databases">
        <title>Direct submision.</title>
        <authorList>
            <person name="Kim S.-J."/>
            <person name="Rhee S.-K."/>
        </authorList>
    </citation>
    <scope>NUCLEOTIDE SEQUENCE [LARGE SCALE GENOMIC DNA]</scope>
    <source>
        <strain evidence="13">GI5</strain>
    </source>
</reference>
<evidence type="ECO:0000256" key="11">
    <source>
        <dbReference type="HAMAP-Rule" id="MF_00109"/>
    </source>
</evidence>
<feature type="binding site" evidence="11">
    <location>
        <position position="120"/>
    </location>
    <ligand>
        <name>ATP</name>
        <dbReference type="ChEBI" id="CHEBI:30616"/>
    </ligand>
</feature>
<keyword evidence="11" id="KW-0963">Cytoplasm</keyword>
<evidence type="ECO:0000256" key="2">
    <source>
        <dbReference type="ARBA" id="ARBA00006997"/>
    </source>
</evidence>
<keyword evidence="13" id="KW-1185">Reference proteome</keyword>
<dbReference type="Gene3D" id="3.40.50.300">
    <property type="entry name" value="P-loop containing nucleotide triphosphate hydrolases"/>
    <property type="match status" value="1"/>
</dbReference>
<evidence type="ECO:0000256" key="7">
    <source>
        <dbReference type="ARBA" id="ARBA00022777"/>
    </source>
</evidence>
<accession>A0A2K9LNB5</accession>
<comment type="caution">
    <text evidence="11">Lacks conserved residue(s) required for the propagation of feature annotation.</text>
</comment>
<proteinExistence type="inferred from homology"/>
<keyword evidence="8 11" id="KW-0067">ATP-binding</keyword>
<feature type="binding site" evidence="11">
    <location>
        <position position="82"/>
    </location>
    <ligand>
        <name>substrate</name>
    </ligand>
</feature>
<dbReference type="GO" id="GO:0004765">
    <property type="term" value="F:shikimate kinase activity"/>
    <property type="evidence" value="ECO:0007669"/>
    <property type="project" value="UniProtKB-UniRule"/>
</dbReference>
<sequence length="173" mass="19119">MSKHGNVILVGPMGAGKSTIGRQLAQALSYEFVDSDHEIEARTGADIPWIFDVEGEEGFRRREETVIDELTQRDGIVLATGGGAITREANRRAISARGIVVYLKTSIEQQLARTAKDRKRPLLQHAEPRKVLTELMKTREPLYLEVADHVVDTDASNIKDVALTISDLVTQAI</sequence>
<dbReference type="InterPro" id="IPR031322">
    <property type="entry name" value="Shikimate/glucono_kinase"/>
</dbReference>
<keyword evidence="11" id="KW-0460">Magnesium</keyword>
<dbReference type="GO" id="GO:0009073">
    <property type="term" value="P:aromatic amino acid family biosynthetic process"/>
    <property type="evidence" value="ECO:0007669"/>
    <property type="project" value="UniProtKB-KW"/>
</dbReference>
<evidence type="ECO:0000256" key="1">
    <source>
        <dbReference type="ARBA" id="ARBA00004842"/>
    </source>
</evidence>
<dbReference type="HAMAP" id="MF_00109">
    <property type="entry name" value="Shikimate_kinase"/>
    <property type="match status" value="1"/>
</dbReference>
<evidence type="ECO:0000313" key="13">
    <source>
        <dbReference type="Proteomes" id="UP000235116"/>
    </source>
</evidence>
<evidence type="ECO:0000256" key="6">
    <source>
        <dbReference type="ARBA" id="ARBA00022741"/>
    </source>
</evidence>
<dbReference type="KEGG" id="kak:Kalk_15660"/>
<feature type="binding site" evidence="11">
    <location>
        <position position="60"/>
    </location>
    <ligand>
        <name>substrate</name>
    </ligand>
</feature>
<comment type="pathway">
    <text evidence="1 11">Metabolic intermediate biosynthesis; chorismate biosynthesis; chorismate from D-erythrose 4-phosphate and phosphoenolpyruvate: step 5/7.</text>
</comment>
<dbReference type="AlphaFoldDB" id="A0A2K9LNB5"/>
<dbReference type="GO" id="GO:0008652">
    <property type="term" value="P:amino acid biosynthetic process"/>
    <property type="evidence" value="ECO:0007669"/>
    <property type="project" value="UniProtKB-KW"/>
</dbReference>
<feature type="binding site" evidence="11">
    <location>
        <position position="36"/>
    </location>
    <ligand>
        <name>substrate</name>
    </ligand>
</feature>
<dbReference type="PANTHER" id="PTHR21087:SF16">
    <property type="entry name" value="SHIKIMATE KINASE 1, CHLOROPLASTIC"/>
    <property type="match status" value="1"/>
</dbReference>
<evidence type="ECO:0000256" key="4">
    <source>
        <dbReference type="ARBA" id="ARBA00022605"/>
    </source>
</evidence>
<dbReference type="CDD" id="cd00464">
    <property type="entry name" value="SK"/>
    <property type="match status" value="1"/>
</dbReference>
<dbReference type="EMBL" id="CP022684">
    <property type="protein sequence ID" value="AUM13772.1"/>
    <property type="molecule type" value="Genomic_DNA"/>
</dbReference>
<dbReference type="GO" id="GO:0000287">
    <property type="term" value="F:magnesium ion binding"/>
    <property type="evidence" value="ECO:0007669"/>
    <property type="project" value="UniProtKB-UniRule"/>
</dbReference>
<dbReference type="SUPFAM" id="SSF52540">
    <property type="entry name" value="P-loop containing nucleoside triphosphate hydrolases"/>
    <property type="match status" value="1"/>
</dbReference>
<dbReference type="UniPathway" id="UPA00053">
    <property type="reaction ID" value="UER00088"/>
</dbReference>
<dbReference type="PROSITE" id="PS01128">
    <property type="entry name" value="SHIKIMATE_KINASE"/>
    <property type="match status" value="1"/>
</dbReference>
<keyword evidence="9 11" id="KW-0057">Aromatic amino acid biosynthesis</keyword>
<dbReference type="PANTHER" id="PTHR21087">
    <property type="entry name" value="SHIKIMATE KINASE"/>
    <property type="match status" value="1"/>
</dbReference>
<evidence type="ECO:0000256" key="10">
    <source>
        <dbReference type="ARBA" id="ARBA00048567"/>
    </source>
</evidence>
<dbReference type="NCBIfam" id="NF003456">
    <property type="entry name" value="PRK05057.1"/>
    <property type="match status" value="1"/>
</dbReference>
<feature type="binding site" evidence="11">
    <location>
        <position position="18"/>
    </location>
    <ligand>
        <name>Mg(2+)</name>
        <dbReference type="ChEBI" id="CHEBI:18420"/>
    </ligand>
</feature>
<dbReference type="InterPro" id="IPR000623">
    <property type="entry name" value="Shikimate_kinase/TSH1"/>
</dbReference>
<name>A0A2K9LNB5_9GAMM</name>
<comment type="similarity">
    <text evidence="2 11">Belongs to the shikimate kinase family.</text>
</comment>
<feature type="binding site" evidence="11">
    <location>
        <begin position="14"/>
        <end position="19"/>
    </location>
    <ligand>
        <name>ATP</name>
        <dbReference type="ChEBI" id="CHEBI:30616"/>
    </ligand>
</feature>
<comment type="catalytic activity">
    <reaction evidence="10 11">
        <text>shikimate + ATP = 3-phosphoshikimate + ADP + H(+)</text>
        <dbReference type="Rhea" id="RHEA:13121"/>
        <dbReference type="ChEBI" id="CHEBI:15378"/>
        <dbReference type="ChEBI" id="CHEBI:30616"/>
        <dbReference type="ChEBI" id="CHEBI:36208"/>
        <dbReference type="ChEBI" id="CHEBI:145989"/>
        <dbReference type="ChEBI" id="CHEBI:456216"/>
        <dbReference type="EC" id="2.7.1.71"/>
    </reaction>
</comment>
<dbReference type="InterPro" id="IPR023000">
    <property type="entry name" value="Shikimate_kinase_CS"/>
</dbReference>
<dbReference type="OrthoDB" id="9800332at2"/>
<dbReference type="RefSeq" id="WP_101895147.1">
    <property type="nucleotide sequence ID" value="NZ_CP022684.1"/>
</dbReference>
<comment type="cofactor">
    <cofactor evidence="11">
        <name>Mg(2+)</name>
        <dbReference type="ChEBI" id="CHEBI:18420"/>
    </cofactor>
    <text evidence="11">Binds 1 Mg(2+) ion per subunit.</text>
</comment>
<dbReference type="GO" id="GO:0005829">
    <property type="term" value="C:cytosol"/>
    <property type="evidence" value="ECO:0007669"/>
    <property type="project" value="TreeGrafter"/>
</dbReference>
<dbReference type="GO" id="GO:0005524">
    <property type="term" value="F:ATP binding"/>
    <property type="evidence" value="ECO:0007669"/>
    <property type="project" value="UniProtKB-UniRule"/>
</dbReference>
<evidence type="ECO:0000256" key="8">
    <source>
        <dbReference type="ARBA" id="ARBA00022840"/>
    </source>
</evidence>
<organism evidence="12 13">
    <name type="scientific">Ketobacter alkanivorans</name>
    <dbReference type="NCBI Taxonomy" id="1917421"/>
    <lineage>
        <taxon>Bacteria</taxon>
        <taxon>Pseudomonadati</taxon>
        <taxon>Pseudomonadota</taxon>
        <taxon>Gammaproteobacteria</taxon>
        <taxon>Pseudomonadales</taxon>
        <taxon>Ketobacteraceae</taxon>
        <taxon>Ketobacter</taxon>
    </lineage>
</organism>